<proteinExistence type="predicted"/>
<reference evidence="2 3" key="1">
    <citation type="submission" date="2019-02" db="EMBL/GenBank/DDBJ databases">
        <title>Deep-cultivation of Planctomycetes and their phenomic and genomic characterization uncovers novel biology.</title>
        <authorList>
            <person name="Wiegand S."/>
            <person name="Jogler M."/>
            <person name="Boedeker C."/>
            <person name="Pinto D."/>
            <person name="Vollmers J."/>
            <person name="Rivas-Marin E."/>
            <person name="Kohn T."/>
            <person name="Peeters S.H."/>
            <person name="Heuer A."/>
            <person name="Rast P."/>
            <person name="Oberbeckmann S."/>
            <person name="Bunk B."/>
            <person name="Jeske O."/>
            <person name="Meyerdierks A."/>
            <person name="Storesund J.E."/>
            <person name="Kallscheuer N."/>
            <person name="Luecker S."/>
            <person name="Lage O.M."/>
            <person name="Pohl T."/>
            <person name="Merkel B.J."/>
            <person name="Hornburger P."/>
            <person name="Mueller R.-W."/>
            <person name="Bruemmer F."/>
            <person name="Labrenz M."/>
            <person name="Spormann A.M."/>
            <person name="Op Den Camp H."/>
            <person name="Overmann J."/>
            <person name="Amann R."/>
            <person name="Jetten M.S.M."/>
            <person name="Mascher T."/>
            <person name="Medema M.H."/>
            <person name="Devos D.P."/>
            <person name="Kaster A.-K."/>
            <person name="Ovreas L."/>
            <person name="Rohde M."/>
            <person name="Galperin M.Y."/>
            <person name="Jogler C."/>
        </authorList>
    </citation>
    <scope>NUCLEOTIDE SEQUENCE [LARGE SCALE GENOMIC DNA]</scope>
    <source>
        <strain evidence="2 3">Poly59</strain>
    </source>
</reference>
<keyword evidence="1" id="KW-0732">Signal</keyword>
<accession>A0A5C6F4U2</accession>
<dbReference type="Proteomes" id="UP000317977">
    <property type="component" value="Unassembled WGS sequence"/>
</dbReference>
<dbReference type="AlphaFoldDB" id="A0A5C6F4U2"/>
<evidence type="ECO:0000313" key="3">
    <source>
        <dbReference type="Proteomes" id="UP000317977"/>
    </source>
</evidence>
<organism evidence="2 3">
    <name type="scientific">Rubripirellula reticaptiva</name>
    <dbReference type="NCBI Taxonomy" id="2528013"/>
    <lineage>
        <taxon>Bacteria</taxon>
        <taxon>Pseudomonadati</taxon>
        <taxon>Planctomycetota</taxon>
        <taxon>Planctomycetia</taxon>
        <taxon>Pirellulales</taxon>
        <taxon>Pirellulaceae</taxon>
        <taxon>Rubripirellula</taxon>
    </lineage>
</organism>
<dbReference type="EMBL" id="SJPX01000002">
    <property type="protein sequence ID" value="TWU56368.1"/>
    <property type="molecule type" value="Genomic_DNA"/>
</dbReference>
<feature type="signal peptide" evidence="1">
    <location>
        <begin position="1"/>
        <end position="25"/>
    </location>
</feature>
<sequence length="115" mass="11954" precursor="true">MKIFALTVALAVGCVFALATSTASAQGYGTGIHHHTGTGYLGASGHFDYGDMYNNHIRMHQGVSDAPSTVYNSGYRGLISPMRYTGQLNTAGHPTGILRPGMVLPDGAVVVSVGN</sequence>
<feature type="chain" id="PRO_5022856892" evidence="1">
    <location>
        <begin position="26"/>
        <end position="115"/>
    </location>
</feature>
<keyword evidence="3" id="KW-1185">Reference proteome</keyword>
<evidence type="ECO:0000256" key="1">
    <source>
        <dbReference type="SAM" id="SignalP"/>
    </source>
</evidence>
<name>A0A5C6F4U2_9BACT</name>
<dbReference type="OrthoDB" id="9856853at2"/>
<dbReference type="RefSeq" id="WP_146534363.1">
    <property type="nucleotide sequence ID" value="NZ_SJPX01000002.1"/>
</dbReference>
<evidence type="ECO:0000313" key="2">
    <source>
        <dbReference type="EMBL" id="TWU56368.1"/>
    </source>
</evidence>
<comment type="caution">
    <text evidence="2">The sequence shown here is derived from an EMBL/GenBank/DDBJ whole genome shotgun (WGS) entry which is preliminary data.</text>
</comment>
<protein>
    <submittedName>
        <fullName evidence="2">Uncharacterized protein</fullName>
    </submittedName>
</protein>
<gene>
    <name evidence="2" type="ORF">Poly59_26720</name>
</gene>